<name>A0A1E5NXR0_9ACTN</name>
<evidence type="ECO:0000313" key="2">
    <source>
        <dbReference type="Proteomes" id="UP000095705"/>
    </source>
</evidence>
<protein>
    <submittedName>
        <fullName evidence="1">Uncharacterized protein</fullName>
    </submittedName>
</protein>
<comment type="caution">
    <text evidence="1">The sequence shown here is derived from an EMBL/GenBank/DDBJ whole genome shotgun (WGS) entry which is preliminary data.</text>
</comment>
<dbReference type="EMBL" id="MEHK01000005">
    <property type="protein sequence ID" value="OEJ21049.1"/>
    <property type="molecule type" value="Genomic_DNA"/>
</dbReference>
<accession>A0A1E5NXR0</accession>
<proteinExistence type="predicted"/>
<evidence type="ECO:0000313" key="1">
    <source>
        <dbReference type="EMBL" id="OEJ21049.1"/>
    </source>
</evidence>
<keyword evidence="2" id="KW-1185">Reference proteome</keyword>
<dbReference type="AlphaFoldDB" id="A0A1E5NXR0"/>
<geneLocation type="plasmid" evidence="2">
    <name>pacmp1</name>
</geneLocation>
<gene>
    <name evidence="1" type="ORF">BGK67_34705</name>
</gene>
<dbReference type="Proteomes" id="UP000095705">
    <property type="component" value="Plasmid pACMP1"/>
</dbReference>
<reference evidence="1 2" key="1">
    <citation type="submission" date="2016-08" db="EMBL/GenBank/DDBJ databases">
        <title>The complete genome of Streptomyces subrutilus 10-1-1.</title>
        <authorList>
            <person name="Chen X."/>
        </authorList>
    </citation>
    <scope>NUCLEOTIDE SEQUENCE [LARGE SCALE GENOMIC DNA]</scope>
    <source>
        <strain evidence="1 2">10-1-1</strain>
        <plasmid evidence="2">pacmp1</plasmid>
    </source>
</reference>
<sequence length="270" mass="28523">MPAVADALAALLPARRNRPWTTAPAEHAMRHGAPCVRLTDGVRALLVVEPDDTRLEVYVERPDDYASHADIVADAVDPAGAAPHIAGRLLRWVLPELDRATSAAIARADGGFHKVHQHRAQDMTELGYALIDAGAHPEVADGYCGPGLVWSAAQGGTWGVRTVHGTVVADYVGPLGGLHGVLPLVLPPADGHVPTDTGSVFTRHLTDRYPQLSPVTAHEVSLNGYQEPGGYVALPNHAVSPDCADDQTQVVAEFSHLGADLLLTAVPHLI</sequence>
<keyword evidence="1" id="KW-0614">Plasmid</keyword>
<organism evidence="1 2">
    <name type="scientific">Streptomyces subrutilus</name>
    <dbReference type="NCBI Taxonomy" id="36818"/>
    <lineage>
        <taxon>Bacteria</taxon>
        <taxon>Bacillati</taxon>
        <taxon>Actinomycetota</taxon>
        <taxon>Actinomycetes</taxon>
        <taxon>Kitasatosporales</taxon>
        <taxon>Streptomycetaceae</taxon>
        <taxon>Streptomyces</taxon>
    </lineage>
</organism>